<comment type="caution">
    <text evidence="3">The sequence shown here is derived from an EMBL/GenBank/DDBJ whole genome shotgun (WGS) entry which is preliminary data.</text>
</comment>
<gene>
    <name evidence="2" type="ORF">GCM10017781_16870</name>
    <name evidence="3" type="ORF">HNQ07_001553</name>
</gene>
<feature type="domain" description="DZANK-type" evidence="1">
    <location>
        <begin position="23"/>
        <end position="69"/>
    </location>
</feature>
<evidence type="ECO:0000313" key="4">
    <source>
        <dbReference type="Proteomes" id="UP000539473"/>
    </source>
</evidence>
<sequence>MSDGPRQWSRRFALRHDADYALCPRCWRAVPARLGEHYCVNDGARLLSACPACRRPIASPYARYCAGCGQAYGEGPPAPDAAPPPGTAP</sequence>
<dbReference type="Proteomes" id="UP000619376">
    <property type="component" value="Unassembled WGS sequence"/>
</dbReference>
<dbReference type="Proteomes" id="UP000539473">
    <property type="component" value="Unassembled WGS sequence"/>
</dbReference>
<reference evidence="3 4" key="3">
    <citation type="submission" date="2020-08" db="EMBL/GenBank/DDBJ databases">
        <title>Genomic Encyclopedia of Type Strains, Phase IV (KMG-IV): sequencing the most valuable type-strain genomes for metagenomic binning, comparative biology and taxonomic classification.</title>
        <authorList>
            <person name="Goeker M."/>
        </authorList>
    </citation>
    <scope>NUCLEOTIDE SEQUENCE [LARGE SCALE GENOMIC DNA]</scope>
    <source>
        <strain evidence="3 4">DSM 27521</strain>
    </source>
</reference>
<dbReference type="GO" id="GO:0016757">
    <property type="term" value="F:glycosyltransferase activity"/>
    <property type="evidence" value="ECO:0007669"/>
    <property type="project" value="UniProtKB-KW"/>
</dbReference>
<evidence type="ECO:0000313" key="5">
    <source>
        <dbReference type="Proteomes" id="UP000619376"/>
    </source>
</evidence>
<dbReference type="Pfam" id="PF12773">
    <property type="entry name" value="DZR"/>
    <property type="match status" value="1"/>
</dbReference>
<dbReference type="EMBL" id="JACHFK010000003">
    <property type="protein sequence ID" value="MBB5376096.1"/>
    <property type="molecule type" value="Genomic_DNA"/>
</dbReference>
<evidence type="ECO:0000259" key="1">
    <source>
        <dbReference type="Pfam" id="PF12773"/>
    </source>
</evidence>
<reference evidence="2" key="4">
    <citation type="submission" date="2024-05" db="EMBL/GenBank/DDBJ databases">
        <authorList>
            <person name="Sun Q."/>
            <person name="Zhou Y."/>
        </authorList>
    </citation>
    <scope>NUCLEOTIDE SEQUENCE</scope>
    <source>
        <strain evidence="2">CGMCC 1.18437</strain>
    </source>
</reference>
<evidence type="ECO:0000313" key="3">
    <source>
        <dbReference type="EMBL" id="MBB5376096.1"/>
    </source>
</evidence>
<name>A0A7W8KFK0_9DEIO</name>
<dbReference type="RefSeq" id="WP_184110372.1">
    <property type="nucleotide sequence ID" value="NZ_BNAJ01000003.1"/>
</dbReference>
<protein>
    <submittedName>
        <fullName evidence="3">Putative amidophosphoribosyltransferase</fullName>
    </submittedName>
</protein>
<keyword evidence="3" id="KW-0328">Glycosyltransferase</keyword>
<accession>A0A7W8KFK0</accession>
<dbReference type="AlphaFoldDB" id="A0A7W8KFK0"/>
<dbReference type="InterPro" id="IPR025874">
    <property type="entry name" value="DZR"/>
</dbReference>
<keyword evidence="3" id="KW-0808">Transferase</keyword>
<evidence type="ECO:0000313" key="2">
    <source>
        <dbReference type="EMBL" id="GHF40824.1"/>
    </source>
</evidence>
<reference evidence="2" key="1">
    <citation type="journal article" date="2014" name="Int. J. Syst. Evol. Microbiol.">
        <title>Complete genome of a new Firmicutes species belonging to the dominant human colonic microbiota ('Ruminococcus bicirculans') reveals two chromosomes and a selective capacity to utilize plant glucans.</title>
        <authorList>
            <consortium name="NISC Comparative Sequencing Program"/>
            <person name="Wegmann U."/>
            <person name="Louis P."/>
            <person name="Goesmann A."/>
            <person name="Henrissat B."/>
            <person name="Duncan S.H."/>
            <person name="Flint H.J."/>
        </authorList>
    </citation>
    <scope>NUCLEOTIDE SEQUENCE</scope>
    <source>
        <strain evidence="2">CGMCC 1.18437</strain>
    </source>
</reference>
<organism evidence="3 4">
    <name type="scientific">Deinococcus metalli</name>
    <dbReference type="NCBI Taxonomy" id="1141878"/>
    <lineage>
        <taxon>Bacteria</taxon>
        <taxon>Thermotogati</taxon>
        <taxon>Deinococcota</taxon>
        <taxon>Deinococci</taxon>
        <taxon>Deinococcales</taxon>
        <taxon>Deinococcaceae</taxon>
        <taxon>Deinococcus</taxon>
    </lineage>
</organism>
<reference evidence="5" key="2">
    <citation type="journal article" date="2019" name="Int. J. Syst. Evol. Microbiol.">
        <title>The Global Catalogue of Microorganisms (GCM) 10K type strain sequencing project: providing services to taxonomists for standard genome sequencing and annotation.</title>
        <authorList>
            <consortium name="The Broad Institute Genomics Platform"/>
            <consortium name="The Broad Institute Genome Sequencing Center for Infectious Disease"/>
            <person name="Wu L."/>
            <person name="Ma J."/>
        </authorList>
    </citation>
    <scope>NUCLEOTIDE SEQUENCE [LARGE SCALE GENOMIC DNA]</scope>
    <source>
        <strain evidence="5">CGMCC 1.18437</strain>
    </source>
</reference>
<proteinExistence type="predicted"/>
<keyword evidence="5" id="KW-1185">Reference proteome</keyword>
<dbReference type="EMBL" id="BNAJ01000003">
    <property type="protein sequence ID" value="GHF40824.1"/>
    <property type="molecule type" value="Genomic_DNA"/>
</dbReference>